<dbReference type="Pfam" id="PF22664">
    <property type="entry name" value="TRI-like_N"/>
    <property type="match status" value="1"/>
</dbReference>
<dbReference type="EMBL" id="JAUKUA010000006">
    <property type="protein sequence ID" value="KAK0707714.1"/>
    <property type="molecule type" value="Genomic_DNA"/>
</dbReference>
<name>A0AA40A1X3_9PEZI</name>
<keyword evidence="4" id="KW-1185">Reference proteome</keyword>
<dbReference type="Proteomes" id="UP001172102">
    <property type="component" value="Unassembled WGS sequence"/>
</dbReference>
<comment type="caution">
    <text evidence="3">The sequence shown here is derived from an EMBL/GenBank/DDBJ whole genome shotgun (WGS) entry which is preliminary data.</text>
</comment>
<organism evidence="3 4">
    <name type="scientific">Lasiosphaeris hirsuta</name>
    <dbReference type="NCBI Taxonomy" id="260670"/>
    <lineage>
        <taxon>Eukaryota</taxon>
        <taxon>Fungi</taxon>
        <taxon>Dikarya</taxon>
        <taxon>Ascomycota</taxon>
        <taxon>Pezizomycotina</taxon>
        <taxon>Sordariomycetes</taxon>
        <taxon>Sordariomycetidae</taxon>
        <taxon>Sordariales</taxon>
        <taxon>Lasiosphaeriaceae</taxon>
        <taxon>Lasiosphaeris</taxon>
    </lineage>
</organism>
<gene>
    <name evidence="3" type="ORF">B0H67DRAFT_671147</name>
</gene>
<dbReference type="GO" id="GO:0016740">
    <property type="term" value="F:transferase activity"/>
    <property type="evidence" value="ECO:0007669"/>
    <property type="project" value="UniProtKB-KW"/>
</dbReference>
<protein>
    <recommendedName>
        <fullName evidence="2">Trichothecene 3-O-acetyltransferase-like N-terminal domain-containing protein</fullName>
    </recommendedName>
</protein>
<evidence type="ECO:0000256" key="1">
    <source>
        <dbReference type="ARBA" id="ARBA00022679"/>
    </source>
</evidence>
<evidence type="ECO:0000313" key="4">
    <source>
        <dbReference type="Proteomes" id="UP001172102"/>
    </source>
</evidence>
<evidence type="ECO:0000259" key="2">
    <source>
        <dbReference type="Pfam" id="PF22664"/>
    </source>
</evidence>
<dbReference type="AlphaFoldDB" id="A0AA40A1X3"/>
<feature type="domain" description="Trichothecene 3-O-acetyltransferase-like N-terminal" evidence="2">
    <location>
        <begin position="6"/>
        <end position="120"/>
    </location>
</feature>
<dbReference type="InterPro" id="IPR023213">
    <property type="entry name" value="CAT-like_dom_sf"/>
</dbReference>
<keyword evidence="1" id="KW-0808">Transferase</keyword>
<proteinExistence type="predicted"/>
<sequence length="375" mass="42002">MLEEHPDGNGGLFFHKKKESTVQFHVQWLDRPEHQEKYPSFSGLEERGFVSQTLGDMDTWCVAPMTYGEKSEVEPKNHPKAAAFKATLIDGGLVFMMHHHHYANDVMGWAGELHQLAENCATIWKTPENPLLPTWNPACLDSSRVTAADVPEDQQVDRPVSPLKHTDHKVDQWLLFHLPKRKTAELKRLATPADGSFWVSSYDARTFVNLLTAARKRTWLLPAHVLRNRLASRPTQADFGFAKPYAFHFHFDTASAGLAVVLPARTGEGAPAGEDEGSELCIAFEKEIAKDLIEDLEWKKYFEFSGVDSEERESQNTFPKSFPPSLTGFIAASISSLGLFTCTRPHGMMYAPSFSIVNSCDRSLYSSVNAPYQGS</sequence>
<accession>A0AA40A1X3</accession>
<dbReference type="Gene3D" id="3.30.559.10">
    <property type="entry name" value="Chloramphenicol acetyltransferase-like domain"/>
    <property type="match status" value="1"/>
</dbReference>
<evidence type="ECO:0000313" key="3">
    <source>
        <dbReference type="EMBL" id="KAK0707714.1"/>
    </source>
</evidence>
<reference evidence="3" key="1">
    <citation type="submission" date="2023-06" db="EMBL/GenBank/DDBJ databases">
        <title>Genome-scale phylogeny and comparative genomics of the fungal order Sordariales.</title>
        <authorList>
            <consortium name="Lawrence Berkeley National Laboratory"/>
            <person name="Hensen N."/>
            <person name="Bonometti L."/>
            <person name="Westerberg I."/>
            <person name="Brannstrom I.O."/>
            <person name="Guillou S."/>
            <person name="Cros-Aarteil S."/>
            <person name="Calhoun S."/>
            <person name="Haridas S."/>
            <person name="Kuo A."/>
            <person name="Mondo S."/>
            <person name="Pangilinan J."/>
            <person name="Riley R."/>
            <person name="Labutti K."/>
            <person name="Andreopoulos B."/>
            <person name="Lipzen A."/>
            <person name="Chen C."/>
            <person name="Yanf M."/>
            <person name="Daum C."/>
            <person name="Ng V."/>
            <person name="Clum A."/>
            <person name="Steindorff A."/>
            <person name="Ohm R."/>
            <person name="Martin F."/>
            <person name="Silar P."/>
            <person name="Natvig D."/>
            <person name="Lalanne C."/>
            <person name="Gautier V."/>
            <person name="Ament-Velasquez S.L."/>
            <person name="Kruys A."/>
            <person name="Hutchinson M.I."/>
            <person name="Powell A.J."/>
            <person name="Barry K."/>
            <person name="Miller A.N."/>
            <person name="Grigoriev I.V."/>
            <person name="Debuchy R."/>
            <person name="Gladieux P."/>
            <person name="Thoren M.H."/>
            <person name="Johannesson H."/>
        </authorList>
    </citation>
    <scope>NUCLEOTIDE SEQUENCE</scope>
    <source>
        <strain evidence="3">SMH4607-1</strain>
    </source>
</reference>
<dbReference type="InterPro" id="IPR054710">
    <property type="entry name" value="Tri101-like_N"/>
</dbReference>